<proteinExistence type="inferred from homology"/>
<evidence type="ECO:0000259" key="6">
    <source>
        <dbReference type="PROSITE" id="PS51781"/>
    </source>
</evidence>
<dbReference type="InterPro" id="IPR051794">
    <property type="entry name" value="PG_Endopeptidase_C40"/>
</dbReference>
<dbReference type="InterPro" id="IPR038765">
    <property type="entry name" value="Papain-like_cys_pep_sf"/>
</dbReference>
<comment type="similarity">
    <text evidence="1">Belongs to the peptidase C40 family.</text>
</comment>
<dbReference type="EMBL" id="JACJKS010000001">
    <property type="protein sequence ID" value="MBM6947245.1"/>
    <property type="molecule type" value="Genomic_DNA"/>
</dbReference>
<dbReference type="PANTHER" id="PTHR47359:SF3">
    <property type="entry name" value="NLP_P60 DOMAIN-CONTAINING PROTEIN-RELATED"/>
    <property type="match status" value="1"/>
</dbReference>
<dbReference type="RefSeq" id="WP_204905285.1">
    <property type="nucleotide sequence ID" value="NZ_JACJKS010000001.1"/>
</dbReference>
<reference evidence="8" key="2">
    <citation type="journal article" date="2021" name="Sci. Rep.">
        <title>The distribution of antibiotic resistance genes in chicken gut microbiota commensals.</title>
        <authorList>
            <person name="Juricova H."/>
            <person name="Matiasovicova J."/>
            <person name="Kubasova T."/>
            <person name="Cejkova D."/>
            <person name="Rychlik I."/>
        </authorList>
    </citation>
    <scope>NUCLEOTIDE SEQUENCE</scope>
    <source>
        <strain evidence="8">An582</strain>
    </source>
</reference>
<dbReference type="Gene3D" id="2.30.30.40">
    <property type="entry name" value="SH3 Domains"/>
    <property type="match status" value="1"/>
</dbReference>
<dbReference type="PROSITE" id="PS51935">
    <property type="entry name" value="NLPC_P60"/>
    <property type="match status" value="1"/>
</dbReference>
<dbReference type="GO" id="GO:0006508">
    <property type="term" value="P:proteolysis"/>
    <property type="evidence" value="ECO:0007669"/>
    <property type="project" value="UniProtKB-KW"/>
</dbReference>
<feature type="domain" description="SH3b" evidence="6">
    <location>
        <begin position="70"/>
        <end position="135"/>
    </location>
</feature>
<organism evidence="8 9">
    <name type="scientific">Mordavella massiliensis</name>
    <dbReference type="NCBI Taxonomy" id="1871024"/>
    <lineage>
        <taxon>Bacteria</taxon>
        <taxon>Bacillati</taxon>
        <taxon>Bacillota</taxon>
        <taxon>Clostridia</taxon>
        <taxon>Eubacteriales</taxon>
        <taxon>Clostridiaceae</taxon>
        <taxon>Mordavella</taxon>
    </lineage>
</organism>
<dbReference type="InterPro" id="IPR000064">
    <property type="entry name" value="NLP_P60_dom"/>
</dbReference>
<gene>
    <name evidence="8" type="ORF">H6A20_01020</name>
</gene>
<dbReference type="Proteomes" id="UP000705508">
    <property type="component" value="Unassembled WGS sequence"/>
</dbReference>
<dbReference type="AlphaFoldDB" id="A0A939BFP0"/>
<keyword evidence="4" id="KW-0788">Thiol protease</keyword>
<dbReference type="Gene3D" id="3.90.1720.10">
    <property type="entry name" value="endopeptidase domain like (from Nostoc punctiforme)"/>
    <property type="match status" value="1"/>
</dbReference>
<dbReference type="SUPFAM" id="SSF54001">
    <property type="entry name" value="Cysteine proteinases"/>
    <property type="match status" value="1"/>
</dbReference>
<dbReference type="Pfam" id="PF08239">
    <property type="entry name" value="SH3_3"/>
    <property type="match status" value="1"/>
</dbReference>
<comment type="caution">
    <text evidence="8">The sequence shown here is derived from an EMBL/GenBank/DDBJ whole genome shotgun (WGS) entry which is preliminary data.</text>
</comment>
<dbReference type="PROSITE" id="PS51781">
    <property type="entry name" value="SH3B"/>
    <property type="match status" value="1"/>
</dbReference>
<protein>
    <submittedName>
        <fullName evidence="8">C40 family peptidase</fullName>
    </submittedName>
</protein>
<sequence length="315" mass="33227">MNSSLKRGLFIVTLTGMISFSGEKAEASEEASQMSLPGVGIEAVLDDCLASGLVTEADSSLVSGTMGEYSDMAFTDVGADTFLFVRSEPTTQSDWVGKLYRDDAAKIKGPVGEWTKIESGSVTGYVYTDYIIIGKDAQQKAQELIQASGSPDGESAFTYAVSRQEEEERLAREAAQQAEAAREAAQQAGGAGEQQAAAAPQTGTGQAIVEYACQFIGNPYVWGGTSLTNGADCSGFVQSVYAHFGISLPRTTWDQEYAGTAVSYDQAAPGDLILYEGHVGIYMGDGQIVNAINASKGIGVIPATCMPIKTVRRVI</sequence>
<accession>A0A939BFP0</accession>
<dbReference type="Pfam" id="PF00877">
    <property type="entry name" value="NLPC_P60"/>
    <property type="match status" value="1"/>
</dbReference>
<evidence type="ECO:0000313" key="8">
    <source>
        <dbReference type="EMBL" id="MBM6947245.1"/>
    </source>
</evidence>
<evidence type="ECO:0000256" key="5">
    <source>
        <dbReference type="SAM" id="MobiDB-lite"/>
    </source>
</evidence>
<evidence type="ECO:0000256" key="2">
    <source>
        <dbReference type="ARBA" id="ARBA00022670"/>
    </source>
</evidence>
<evidence type="ECO:0000256" key="3">
    <source>
        <dbReference type="ARBA" id="ARBA00022801"/>
    </source>
</evidence>
<evidence type="ECO:0000256" key="4">
    <source>
        <dbReference type="ARBA" id="ARBA00022807"/>
    </source>
</evidence>
<evidence type="ECO:0000256" key="1">
    <source>
        <dbReference type="ARBA" id="ARBA00007074"/>
    </source>
</evidence>
<dbReference type="GO" id="GO:0008234">
    <property type="term" value="F:cysteine-type peptidase activity"/>
    <property type="evidence" value="ECO:0007669"/>
    <property type="project" value="UniProtKB-KW"/>
</dbReference>
<name>A0A939BFP0_9CLOT</name>
<dbReference type="InterPro" id="IPR003646">
    <property type="entry name" value="SH3-like_bac-type"/>
</dbReference>
<evidence type="ECO:0000259" key="7">
    <source>
        <dbReference type="PROSITE" id="PS51935"/>
    </source>
</evidence>
<keyword evidence="2" id="KW-0645">Protease</keyword>
<feature type="compositionally biased region" description="Low complexity" evidence="5">
    <location>
        <begin position="173"/>
        <end position="198"/>
    </location>
</feature>
<reference evidence="8" key="1">
    <citation type="submission" date="2020-08" db="EMBL/GenBank/DDBJ databases">
        <authorList>
            <person name="Cejkova D."/>
            <person name="Kubasova T."/>
            <person name="Jahodarova E."/>
            <person name="Rychlik I."/>
        </authorList>
    </citation>
    <scope>NUCLEOTIDE SEQUENCE</scope>
    <source>
        <strain evidence="8">An582</strain>
    </source>
</reference>
<keyword evidence="3" id="KW-0378">Hydrolase</keyword>
<dbReference type="SMART" id="SM00287">
    <property type="entry name" value="SH3b"/>
    <property type="match status" value="1"/>
</dbReference>
<feature type="region of interest" description="Disordered" evidence="5">
    <location>
        <begin position="172"/>
        <end position="198"/>
    </location>
</feature>
<feature type="domain" description="NlpC/P60" evidence="7">
    <location>
        <begin position="202"/>
        <end position="315"/>
    </location>
</feature>
<dbReference type="PANTHER" id="PTHR47359">
    <property type="entry name" value="PEPTIDOGLYCAN DL-ENDOPEPTIDASE CWLO"/>
    <property type="match status" value="1"/>
</dbReference>
<evidence type="ECO:0000313" key="9">
    <source>
        <dbReference type="Proteomes" id="UP000705508"/>
    </source>
</evidence>